<gene>
    <name evidence="4" type="ORF">Pla52n_57710</name>
</gene>
<dbReference type="InterPro" id="IPR011047">
    <property type="entry name" value="Quinoprotein_ADH-like_sf"/>
</dbReference>
<dbReference type="InterPro" id="IPR015943">
    <property type="entry name" value="WD40/YVTN_repeat-like_dom_sf"/>
</dbReference>
<feature type="signal peptide" evidence="2">
    <location>
        <begin position="1"/>
        <end position="24"/>
    </location>
</feature>
<sequence precursor="true">MARTLLTSAVVACISLCFAPLADAHADSPTKKPAVGSGDWTSWRGGHHDGIAASEQSPPTTWSKTQNVAWKAKVPGRGHGSPAVLGDQVFLQTADSDRDTQTVISFDRQTGQQNWETVCHTGGQSSGNRKPNEKATYASSTIATDGERLFANFYNAGKVHTTALSLTGEILWQREITDYEIHQGFGTSPAVYQDLVIVSADNKSGGAIVGLERATGKVRWRRDRPAKPNYASPIILTASGREQLVFLGCDLVTSLNPATGELLWEHEGSTTECVASTVTDGTHVFTSGGYPKNHIAAMVADGSGNITWETNTRVYVPSMVCKDGYLFAVLDAGIAACIDCKTGDEVWKQRLGGTFTSSLVLVGDQIFATNEEGTTFIFKANPERFEQVGENKLGESVFATPAICGGQIFARVAHAEDGRRQEYLYRLGQ</sequence>
<dbReference type="SMART" id="SM00564">
    <property type="entry name" value="PQQ"/>
    <property type="match status" value="4"/>
</dbReference>
<reference evidence="4 5" key="1">
    <citation type="submission" date="2019-02" db="EMBL/GenBank/DDBJ databases">
        <title>Deep-cultivation of Planctomycetes and their phenomic and genomic characterization uncovers novel biology.</title>
        <authorList>
            <person name="Wiegand S."/>
            <person name="Jogler M."/>
            <person name="Boedeker C."/>
            <person name="Pinto D."/>
            <person name="Vollmers J."/>
            <person name="Rivas-Marin E."/>
            <person name="Kohn T."/>
            <person name="Peeters S.H."/>
            <person name="Heuer A."/>
            <person name="Rast P."/>
            <person name="Oberbeckmann S."/>
            <person name="Bunk B."/>
            <person name="Jeske O."/>
            <person name="Meyerdierks A."/>
            <person name="Storesund J.E."/>
            <person name="Kallscheuer N."/>
            <person name="Luecker S."/>
            <person name="Lage O.M."/>
            <person name="Pohl T."/>
            <person name="Merkel B.J."/>
            <person name="Hornburger P."/>
            <person name="Mueller R.-W."/>
            <person name="Bruemmer F."/>
            <person name="Labrenz M."/>
            <person name="Spormann A.M."/>
            <person name="Op Den Camp H."/>
            <person name="Overmann J."/>
            <person name="Amann R."/>
            <person name="Jetten M.S.M."/>
            <person name="Mascher T."/>
            <person name="Medema M.H."/>
            <person name="Devos D.P."/>
            <person name="Kaster A.-K."/>
            <person name="Ovreas L."/>
            <person name="Rohde M."/>
            <person name="Galperin M.Y."/>
            <person name="Jogler C."/>
        </authorList>
    </citation>
    <scope>NUCLEOTIDE SEQUENCE [LARGE SCALE GENOMIC DNA]</scope>
    <source>
        <strain evidence="4 5">Pla52n</strain>
    </source>
</reference>
<feature type="compositionally biased region" description="Polar residues" evidence="1">
    <location>
        <begin position="54"/>
        <end position="67"/>
    </location>
</feature>
<feature type="chain" id="PRO_5022807802" evidence="2">
    <location>
        <begin position="25"/>
        <end position="429"/>
    </location>
</feature>
<dbReference type="EMBL" id="SJPN01000008">
    <property type="protein sequence ID" value="TWT93943.1"/>
    <property type="molecule type" value="Genomic_DNA"/>
</dbReference>
<comment type="caution">
    <text evidence="4">The sequence shown here is derived from an EMBL/GenBank/DDBJ whole genome shotgun (WGS) entry which is preliminary data.</text>
</comment>
<dbReference type="InterPro" id="IPR018391">
    <property type="entry name" value="PQQ_b-propeller_rpt"/>
</dbReference>
<organism evidence="4 5">
    <name type="scientific">Stieleria varia</name>
    <dbReference type="NCBI Taxonomy" id="2528005"/>
    <lineage>
        <taxon>Bacteria</taxon>
        <taxon>Pseudomonadati</taxon>
        <taxon>Planctomycetota</taxon>
        <taxon>Planctomycetia</taxon>
        <taxon>Pirellulales</taxon>
        <taxon>Pirellulaceae</taxon>
        <taxon>Stieleria</taxon>
    </lineage>
</organism>
<accession>A0A5C6A6H6</accession>
<feature type="region of interest" description="Disordered" evidence="1">
    <location>
        <begin position="25"/>
        <end position="67"/>
    </location>
</feature>
<dbReference type="AlphaFoldDB" id="A0A5C6A6H6"/>
<dbReference type="PANTHER" id="PTHR34512">
    <property type="entry name" value="CELL SURFACE PROTEIN"/>
    <property type="match status" value="1"/>
</dbReference>
<dbReference type="Proteomes" id="UP000320176">
    <property type="component" value="Unassembled WGS sequence"/>
</dbReference>
<proteinExistence type="predicted"/>
<evidence type="ECO:0000256" key="2">
    <source>
        <dbReference type="SAM" id="SignalP"/>
    </source>
</evidence>
<evidence type="ECO:0000259" key="3">
    <source>
        <dbReference type="Pfam" id="PF13360"/>
    </source>
</evidence>
<feature type="domain" description="Pyrrolo-quinoline quinone repeat" evidence="3">
    <location>
        <begin position="167"/>
        <end position="349"/>
    </location>
</feature>
<keyword evidence="2" id="KW-0732">Signal</keyword>
<dbReference type="SUPFAM" id="SSF50998">
    <property type="entry name" value="Quinoprotein alcohol dehydrogenase-like"/>
    <property type="match status" value="1"/>
</dbReference>
<dbReference type="InterPro" id="IPR002372">
    <property type="entry name" value="PQQ_rpt_dom"/>
</dbReference>
<evidence type="ECO:0000256" key="1">
    <source>
        <dbReference type="SAM" id="MobiDB-lite"/>
    </source>
</evidence>
<dbReference type="Gene3D" id="2.130.10.10">
    <property type="entry name" value="YVTN repeat-like/Quinoprotein amine dehydrogenase"/>
    <property type="match status" value="2"/>
</dbReference>
<evidence type="ECO:0000313" key="5">
    <source>
        <dbReference type="Proteomes" id="UP000320176"/>
    </source>
</evidence>
<dbReference type="RefSeq" id="WP_146522734.1">
    <property type="nucleotide sequence ID" value="NZ_CP151726.1"/>
</dbReference>
<evidence type="ECO:0000313" key="4">
    <source>
        <dbReference type="EMBL" id="TWT93943.1"/>
    </source>
</evidence>
<protein>
    <submittedName>
        <fullName evidence="4">Outer membrane biogenesis protein BamB</fullName>
    </submittedName>
</protein>
<dbReference type="PANTHER" id="PTHR34512:SF30">
    <property type="entry name" value="OUTER MEMBRANE PROTEIN ASSEMBLY FACTOR BAMB"/>
    <property type="match status" value="1"/>
</dbReference>
<dbReference type="OrthoDB" id="244732at2"/>
<dbReference type="Pfam" id="PF13360">
    <property type="entry name" value="PQQ_2"/>
    <property type="match status" value="1"/>
</dbReference>
<keyword evidence="5" id="KW-1185">Reference proteome</keyword>
<name>A0A5C6A6H6_9BACT</name>